<dbReference type="Proteomes" id="UP001139311">
    <property type="component" value="Unassembled WGS sequence"/>
</dbReference>
<dbReference type="InterPro" id="IPR032711">
    <property type="entry name" value="SoxY"/>
</dbReference>
<comment type="caution">
    <text evidence="3">The sequence shown here is derived from an EMBL/GenBank/DDBJ whole genome shotgun (WGS) entry which is preliminary data.</text>
</comment>
<name>A0A9X1LA32_9PROT</name>
<keyword evidence="1" id="KW-0732">Signal</keyword>
<reference evidence="3" key="1">
    <citation type="submission" date="2021-10" db="EMBL/GenBank/DDBJ databases">
        <title>Roseicella aerolatum sp. nov., isolated from aerosols of e-waste dismantling site.</title>
        <authorList>
            <person name="Qin T."/>
        </authorList>
    </citation>
    <scope>NUCLEOTIDE SEQUENCE</scope>
    <source>
        <strain evidence="3">GB24</strain>
    </source>
</reference>
<feature type="chain" id="PRO_5040787930" evidence="1">
    <location>
        <begin position="22"/>
        <end position="141"/>
    </location>
</feature>
<evidence type="ECO:0000313" key="3">
    <source>
        <dbReference type="EMBL" id="MCB4821800.1"/>
    </source>
</evidence>
<evidence type="ECO:0000256" key="1">
    <source>
        <dbReference type="SAM" id="SignalP"/>
    </source>
</evidence>
<dbReference type="EMBL" id="JAJAQI010000010">
    <property type="protein sequence ID" value="MCB4821800.1"/>
    <property type="molecule type" value="Genomic_DNA"/>
</dbReference>
<dbReference type="PIRSF" id="PIRSF010312">
    <property type="entry name" value="Sulphur_oxidation_SoxY"/>
    <property type="match status" value="1"/>
</dbReference>
<evidence type="ECO:0000313" key="4">
    <source>
        <dbReference type="Proteomes" id="UP001139311"/>
    </source>
</evidence>
<evidence type="ECO:0000259" key="2">
    <source>
        <dbReference type="Pfam" id="PF13501"/>
    </source>
</evidence>
<dbReference type="AlphaFoldDB" id="A0A9X1LA32"/>
<gene>
    <name evidence="3" type="ORF">LHA35_08655</name>
</gene>
<keyword evidence="4" id="KW-1185">Reference proteome</keyword>
<accession>A0A9X1LA32</accession>
<protein>
    <submittedName>
        <fullName evidence="3">Thiosulfate oxidation carrier protein SoxY</fullName>
    </submittedName>
</protein>
<sequence length="141" mass="14850">MRIARRPLLLTLAALPFGARATPSLEAAMRELIGEAQPEEGGIALRLPATAENGGQVPLTVAVESPMTPAEHVVRIHLLATRNPTPGIASFHLTPALARAEVQTRIRLAEDQQVVALAVLSDGRVRRAAAETRVVTGGCIG</sequence>
<dbReference type="InterPro" id="IPR038162">
    <property type="entry name" value="SoxY_sf"/>
</dbReference>
<feature type="signal peptide" evidence="1">
    <location>
        <begin position="1"/>
        <end position="21"/>
    </location>
</feature>
<organism evidence="3 4">
    <name type="scientific">Roseicella aerolata</name>
    <dbReference type="NCBI Taxonomy" id="2883479"/>
    <lineage>
        <taxon>Bacteria</taxon>
        <taxon>Pseudomonadati</taxon>
        <taxon>Pseudomonadota</taxon>
        <taxon>Alphaproteobacteria</taxon>
        <taxon>Acetobacterales</taxon>
        <taxon>Roseomonadaceae</taxon>
        <taxon>Roseicella</taxon>
    </lineage>
</organism>
<dbReference type="RefSeq" id="WP_226607078.1">
    <property type="nucleotide sequence ID" value="NZ_JAJAQI010000010.1"/>
</dbReference>
<dbReference type="Gene3D" id="2.60.40.2470">
    <property type="entry name" value="SoxY domain"/>
    <property type="match status" value="1"/>
</dbReference>
<proteinExistence type="predicted"/>
<dbReference type="InterPro" id="IPR016568">
    <property type="entry name" value="Sulphur_oxidation_SoxY"/>
</dbReference>
<feature type="domain" description="Ig-like SoxY" evidence="2">
    <location>
        <begin position="30"/>
        <end position="139"/>
    </location>
</feature>
<dbReference type="Pfam" id="PF13501">
    <property type="entry name" value="SoxY"/>
    <property type="match status" value="1"/>
</dbReference>